<proteinExistence type="predicted"/>
<dbReference type="Proteomes" id="UP001165085">
    <property type="component" value="Unassembled WGS sequence"/>
</dbReference>
<reference evidence="4" key="1">
    <citation type="journal article" date="2023" name="Commun. Biol.">
        <title>Genome analysis of Parmales, the sister group of diatoms, reveals the evolutionary specialization of diatoms from phago-mixotrophs to photoautotrophs.</title>
        <authorList>
            <person name="Ban H."/>
            <person name="Sato S."/>
            <person name="Yoshikawa S."/>
            <person name="Yamada K."/>
            <person name="Nakamura Y."/>
            <person name="Ichinomiya M."/>
            <person name="Sato N."/>
            <person name="Blanc-Mathieu R."/>
            <person name="Endo H."/>
            <person name="Kuwata A."/>
            <person name="Ogata H."/>
        </authorList>
    </citation>
    <scope>NUCLEOTIDE SEQUENCE [LARGE SCALE GENOMIC DNA]</scope>
    <source>
        <strain evidence="4">NIES 3701</strain>
    </source>
</reference>
<sequence length="190" mass="20220">MKVSTAFLLAFLLGLALELVRGLKGSMSTGTAGDDDAASMMSMKGKKSKKSKKSKKRKNAPKFDAVLSNVNCMTTANTVTVTPTANSSAVVLATSPNTEVFISQTFFDIATDFNYSPPHNTAVVIDSGETAIITGTAFTTTSGESTLEISYIQQGDQAQTPLSIHTSAVKCTVFIDWTSFHTITEMKSEP</sequence>
<evidence type="ECO:0000313" key="3">
    <source>
        <dbReference type="EMBL" id="GMH58969.1"/>
    </source>
</evidence>
<feature type="region of interest" description="Disordered" evidence="1">
    <location>
        <begin position="27"/>
        <end position="60"/>
    </location>
</feature>
<name>A0A9W7DWH2_9STRA</name>
<feature type="signal peptide" evidence="2">
    <location>
        <begin position="1"/>
        <end position="22"/>
    </location>
</feature>
<keyword evidence="4" id="KW-1185">Reference proteome</keyword>
<evidence type="ECO:0000256" key="1">
    <source>
        <dbReference type="SAM" id="MobiDB-lite"/>
    </source>
</evidence>
<keyword evidence="2" id="KW-0732">Signal</keyword>
<dbReference type="EMBL" id="BRXY01000056">
    <property type="protein sequence ID" value="GMH58969.1"/>
    <property type="molecule type" value="Genomic_DNA"/>
</dbReference>
<accession>A0A9W7DWH2</accession>
<feature type="chain" id="PRO_5040882179" evidence="2">
    <location>
        <begin position="23"/>
        <end position="190"/>
    </location>
</feature>
<dbReference type="AlphaFoldDB" id="A0A9W7DWH2"/>
<evidence type="ECO:0000256" key="2">
    <source>
        <dbReference type="SAM" id="SignalP"/>
    </source>
</evidence>
<comment type="caution">
    <text evidence="3">The sequence shown here is derived from an EMBL/GenBank/DDBJ whole genome shotgun (WGS) entry which is preliminary data.</text>
</comment>
<protein>
    <submittedName>
        <fullName evidence="3">Uncharacterized protein</fullName>
    </submittedName>
</protein>
<organism evidence="3 4">
    <name type="scientific">Triparma strigata</name>
    <dbReference type="NCBI Taxonomy" id="1606541"/>
    <lineage>
        <taxon>Eukaryota</taxon>
        <taxon>Sar</taxon>
        <taxon>Stramenopiles</taxon>
        <taxon>Ochrophyta</taxon>
        <taxon>Bolidophyceae</taxon>
        <taxon>Parmales</taxon>
        <taxon>Triparmaceae</taxon>
        <taxon>Triparma</taxon>
    </lineage>
</organism>
<gene>
    <name evidence="3" type="ORF">TrST_g10252</name>
</gene>
<evidence type="ECO:0000313" key="4">
    <source>
        <dbReference type="Proteomes" id="UP001165085"/>
    </source>
</evidence>
<feature type="compositionally biased region" description="Basic residues" evidence="1">
    <location>
        <begin position="44"/>
        <end position="60"/>
    </location>
</feature>